<evidence type="ECO:0000313" key="2">
    <source>
        <dbReference type="EMBL" id="KAG5202394.1"/>
    </source>
</evidence>
<dbReference type="EMBL" id="JAEMGP010000012">
    <property type="protein sequence ID" value="KAG5202394.1"/>
    <property type="molecule type" value="Genomic_DNA"/>
</dbReference>
<name>A0A836CYI8_SHEEP</name>
<comment type="caution">
    <text evidence="2">The sequence shown here is derived from an EMBL/GenBank/DDBJ whole genome shotgun (WGS) entry which is preliminary data.</text>
</comment>
<proteinExistence type="predicted"/>
<gene>
    <name evidence="2" type="ORF">JEQ12_003784</name>
</gene>
<feature type="compositionally biased region" description="Pro residues" evidence="1">
    <location>
        <begin position="61"/>
        <end position="70"/>
    </location>
</feature>
<sequence length="70" mass="7728">MPTCGGLVSGEEVRMARPRRTRCDPGKVTGQKDTGPDFWPNEFRRHVPKPSFCSSEQMPPGRAPTPTPGF</sequence>
<dbReference type="Proteomes" id="UP000664991">
    <property type="component" value="Unassembled WGS sequence"/>
</dbReference>
<dbReference type="AlphaFoldDB" id="A0A836CYI8"/>
<reference evidence="2 3" key="1">
    <citation type="submission" date="2020-12" db="EMBL/GenBank/DDBJ databases">
        <title>De novo assembly of Tibetan sheep genome.</title>
        <authorList>
            <person name="Li X."/>
        </authorList>
    </citation>
    <scope>NUCLEOTIDE SEQUENCE [LARGE SCALE GENOMIC DNA]</scope>
    <source>
        <tissue evidence="2">Heart</tissue>
    </source>
</reference>
<protein>
    <submittedName>
        <fullName evidence="2">Uncharacterized protein</fullName>
    </submittedName>
</protein>
<organism evidence="2 3">
    <name type="scientific">Ovis aries</name>
    <name type="common">Sheep</name>
    <dbReference type="NCBI Taxonomy" id="9940"/>
    <lineage>
        <taxon>Eukaryota</taxon>
        <taxon>Metazoa</taxon>
        <taxon>Chordata</taxon>
        <taxon>Craniata</taxon>
        <taxon>Vertebrata</taxon>
        <taxon>Euteleostomi</taxon>
        <taxon>Mammalia</taxon>
        <taxon>Eutheria</taxon>
        <taxon>Laurasiatheria</taxon>
        <taxon>Artiodactyla</taxon>
        <taxon>Ruminantia</taxon>
        <taxon>Pecora</taxon>
        <taxon>Bovidae</taxon>
        <taxon>Caprinae</taxon>
        <taxon>Ovis</taxon>
    </lineage>
</organism>
<feature type="region of interest" description="Disordered" evidence="1">
    <location>
        <begin position="21"/>
        <end position="70"/>
    </location>
</feature>
<accession>A0A836CYI8</accession>
<evidence type="ECO:0000256" key="1">
    <source>
        <dbReference type="SAM" id="MobiDB-lite"/>
    </source>
</evidence>
<evidence type="ECO:0000313" key="3">
    <source>
        <dbReference type="Proteomes" id="UP000664991"/>
    </source>
</evidence>